<dbReference type="NCBIfam" id="TIGR01974">
    <property type="entry name" value="NDH_I_L"/>
    <property type="match status" value="1"/>
</dbReference>
<dbReference type="Gene3D" id="1.20.5.2700">
    <property type="match status" value="1"/>
</dbReference>
<dbReference type="GO" id="GO:0016020">
    <property type="term" value="C:membrane"/>
    <property type="evidence" value="ECO:0007669"/>
    <property type="project" value="UniProtKB-SubCell"/>
</dbReference>
<feature type="transmembrane region" description="Helical" evidence="7">
    <location>
        <begin position="344"/>
        <end position="362"/>
    </location>
</feature>
<feature type="transmembrane region" description="Helical" evidence="7">
    <location>
        <begin position="383"/>
        <end position="407"/>
    </location>
</feature>
<feature type="transmembrane region" description="Helical" evidence="7">
    <location>
        <begin position="214"/>
        <end position="237"/>
    </location>
</feature>
<feature type="transmembrane region" description="Helical" evidence="7">
    <location>
        <begin position="629"/>
        <end position="649"/>
    </location>
</feature>
<feature type="transmembrane region" description="Helical" evidence="7">
    <location>
        <begin position="6"/>
        <end position="23"/>
    </location>
</feature>
<evidence type="ECO:0000256" key="6">
    <source>
        <dbReference type="RuleBase" id="RU000320"/>
    </source>
</evidence>
<evidence type="ECO:0000259" key="8">
    <source>
        <dbReference type="Pfam" id="PF00361"/>
    </source>
</evidence>
<feature type="transmembrane region" description="Helical" evidence="7">
    <location>
        <begin position="172"/>
        <end position="194"/>
    </location>
</feature>
<comment type="function">
    <text evidence="1">NDH-1 shuttles electrons from NADH, via FMN and iron-sulfur (Fe-S) centers, to quinones in the respiratory chain. The immediate electron acceptor for the enzyme in this species is believed to be ubiquinone. Couples the redox reaction to proton translocation (for every two electrons transferred, four hydrogen ions are translocated across the cytoplasmic membrane), and thus conserves the redox energy in a proton gradient.</text>
</comment>
<evidence type="ECO:0000259" key="9">
    <source>
        <dbReference type="Pfam" id="PF00662"/>
    </source>
</evidence>
<feature type="transmembrane region" description="Helical" evidence="7">
    <location>
        <begin position="288"/>
        <end position="309"/>
    </location>
</feature>
<dbReference type="InterPro" id="IPR001516">
    <property type="entry name" value="Proton_antipo_N"/>
</dbReference>
<dbReference type="OrthoDB" id="9811798at2"/>
<dbReference type="STRING" id="441209.GCA_001870665_02038"/>
<dbReference type="KEGG" id="rbg:BG454_11295"/>
<feature type="domain" description="NADH-Ubiquinone oxidoreductase (complex I) chain 5 N-terminal" evidence="9">
    <location>
        <begin position="62"/>
        <end position="108"/>
    </location>
</feature>
<dbReference type="GO" id="GO:0003954">
    <property type="term" value="F:NADH dehydrogenase activity"/>
    <property type="evidence" value="ECO:0007669"/>
    <property type="project" value="TreeGrafter"/>
</dbReference>
<feature type="transmembrane region" description="Helical" evidence="7">
    <location>
        <begin position="316"/>
        <end position="338"/>
    </location>
</feature>
<protein>
    <submittedName>
        <fullName evidence="10">NADH-quinone oxidoreductase subunit L</fullName>
    </submittedName>
</protein>
<comment type="subcellular location">
    <subcellularLocation>
        <location evidence="2">Endomembrane system</location>
        <topology evidence="2">Multi-pass membrane protein</topology>
    </subcellularLocation>
    <subcellularLocation>
        <location evidence="6">Membrane</location>
        <topology evidence="6">Multi-pass membrane protein</topology>
    </subcellularLocation>
</comment>
<dbReference type="PANTHER" id="PTHR42829">
    <property type="entry name" value="NADH-UBIQUINONE OXIDOREDUCTASE CHAIN 5"/>
    <property type="match status" value="1"/>
</dbReference>
<evidence type="ECO:0000313" key="11">
    <source>
        <dbReference type="Proteomes" id="UP000228948"/>
    </source>
</evidence>
<dbReference type="PANTHER" id="PTHR42829:SF2">
    <property type="entry name" value="NADH-UBIQUINONE OXIDOREDUCTASE CHAIN 5"/>
    <property type="match status" value="1"/>
</dbReference>
<dbReference type="Proteomes" id="UP000228948">
    <property type="component" value="Chromosome"/>
</dbReference>
<name>A0A2K8KA68_9RHOB</name>
<dbReference type="PRINTS" id="PR01434">
    <property type="entry name" value="NADHDHGNASE5"/>
</dbReference>
<feature type="transmembrane region" description="Helical" evidence="7">
    <location>
        <begin position="79"/>
        <end position="97"/>
    </location>
</feature>
<dbReference type="InterPro" id="IPR003945">
    <property type="entry name" value="NU5C-like"/>
</dbReference>
<proteinExistence type="predicted"/>
<accession>A0A2K8KA68</accession>
<dbReference type="Pfam" id="PF00662">
    <property type="entry name" value="Proton_antipo_N"/>
    <property type="match status" value="1"/>
</dbReference>
<keyword evidence="4 7" id="KW-1133">Transmembrane helix</keyword>
<feature type="transmembrane region" description="Helical" evidence="7">
    <location>
        <begin position="427"/>
        <end position="452"/>
    </location>
</feature>
<reference evidence="10 11" key="1">
    <citation type="submission" date="2017-11" db="EMBL/GenBank/DDBJ databases">
        <title>Revised Sequence and Annotation of the Rhodobaca barguzinensis strain alga05 Genome.</title>
        <authorList>
            <person name="Kopejtka K."/>
            <person name="Tomasch J.M."/>
            <person name="Bunk B."/>
            <person name="Koblizek M."/>
        </authorList>
    </citation>
    <scope>NUCLEOTIDE SEQUENCE [LARGE SCALE GENOMIC DNA]</scope>
    <source>
        <strain evidence="11">alga05</strain>
    </source>
</reference>
<dbReference type="NCBIfam" id="NF005141">
    <property type="entry name" value="PRK06590.1"/>
    <property type="match status" value="1"/>
</dbReference>
<sequence>MAVTVLLAPLFGAIIAGLFWRVIGERPAQIVATALLFLSAILSWVIFLTHDGSVQQITLMRWIDSGSLVGDWAIRLDRLTAVMLIVITTVSALVHLYSFGYMAHDDNFKENESYRPRFFAYLSLFTFAMLMLVTADNLVQLFFGWEGVGLASYLLIGFYFRKQSAGAAAMKAFIVNRVGDMGLILALMVIYFLVDSIQYDDLFAAAPMLAETTVSFLWTEWNAANLIAFLLFVGAMGKSAQLFLHTWLPDAMEGPTPVSALIHAATMVTAGVFLVARMSPLMEYTPQVMEFVVLIGAMTALFAATVGLVQNDIKRVIAYSTCSQLGFMFVAAGVGVYSVAMFHLLTHAFFKAMLFLGAGSVIHGMHHEQDMRNYGGLKDKLPYTFYAMLIGTLAITGVGVPLTMIGFAGFVSKDAIIESTFAAGAGYAFWALVAAAFMTSFYSWRLMFLTFWGTPRGDKHTHEHAHESPTVMLVPLAVLAVGSVLAGMAFYGPFFGSTEQVRDYFGAAIFMAEGNDLVTQAHYVPAWVKVSPFVAMLFGLGLAYMFYIRDTSLPKRLADTFPGAYRFLLNKWYFDEVYEFLFVRPSKFLGRFLWKKGDGAVIDGGINGLAMGIIPFFTKLAGRAQSGFIFHYAFAMVLGIVVIVTFVTLTGGAN</sequence>
<feature type="domain" description="NADH:quinone oxidoreductase/Mrp antiporter transmembrane" evidence="8">
    <location>
        <begin position="135"/>
        <end position="439"/>
    </location>
</feature>
<evidence type="ECO:0000256" key="2">
    <source>
        <dbReference type="ARBA" id="ARBA00004127"/>
    </source>
</evidence>
<evidence type="ECO:0000256" key="5">
    <source>
        <dbReference type="ARBA" id="ARBA00023136"/>
    </source>
</evidence>
<keyword evidence="3 6" id="KW-0812">Transmembrane</keyword>
<keyword evidence="11" id="KW-1185">Reference proteome</keyword>
<evidence type="ECO:0000256" key="3">
    <source>
        <dbReference type="ARBA" id="ARBA00022692"/>
    </source>
</evidence>
<dbReference type="GO" id="GO:0008137">
    <property type="term" value="F:NADH dehydrogenase (ubiquinone) activity"/>
    <property type="evidence" value="ECO:0007669"/>
    <property type="project" value="InterPro"/>
</dbReference>
<feature type="transmembrane region" description="Helical" evidence="7">
    <location>
        <begin position="118"/>
        <end position="135"/>
    </location>
</feature>
<gene>
    <name evidence="10" type="ORF">BG454_11295</name>
</gene>
<dbReference type="RefSeq" id="WP_071480836.1">
    <property type="nucleotide sequence ID" value="NZ_CP024899.1"/>
</dbReference>
<keyword evidence="5 7" id="KW-0472">Membrane</keyword>
<feature type="transmembrane region" description="Helical" evidence="7">
    <location>
        <begin position="30"/>
        <end position="50"/>
    </location>
</feature>
<evidence type="ECO:0000256" key="1">
    <source>
        <dbReference type="ARBA" id="ARBA00002378"/>
    </source>
</evidence>
<feature type="transmembrane region" description="Helical" evidence="7">
    <location>
        <begin position="473"/>
        <end position="494"/>
    </location>
</feature>
<dbReference type="GO" id="GO:0042773">
    <property type="term" value="P:ATP synthesis coupled electron transport"/>
    <property type="evidence" value="ECO:0007669"/>
    <property type="project" value="InterPro"/>
</dbReference>
<dbReference type="Pfam" id="PF00361">
    <property type="entry name" value="Proton_antipo_M"/>
    <property type="match status" value="1"/>
</dbReference>
<dbReference type="InterPro" id="IPR001750">
    <property type="entry name" value="ND/Mrp_TM"/>
</dbReference>
<organism evidence="10 11">
    <name type="scientific">Roseinatronobacter bogoriensis subsp. barguzinensis</name>
    <dbReference type="NCBI Taxonomy" id="441209"/>
    <lineage>
        <taxon>Bacteria</taxon>
        <taxon>Pseudomonadati</taxon>
        <taxon>Pseudomonadota</taxon>
        <taxon>Alphaproteobacteria</taxon>
        <taxon>Rhodobacterales</taxon>
        <taxon>Paracoccaceae</taxon>
        <taxon>Roseinatronobacter</taxon>
    </lineage>
</organism>
<evidence type="ECO:0000256" key="7">
    <source>
        <dbReference type="SAM" id="Phobius"/>
    </source>
</evidence>
<dbReference type="GO" id="GO:0012505">
    <property type="term" value="C:endomembrane system"/>
    <property type="evidence" value="ECO:0007669"/>
    <property type="project" value="UniProtKB-SubCell"/>
</dbReference>
<dbReference type="GO" id="GO:0015990">
    <property type="term" value="P:electron transport coupled proton transport"/>
    <property type="evidence" value="ECO:0007669"/>
    <property type="project" value="TreeGrafter"/>
</dbReference>
<feature type="transmembrane region" description="Helical" evidence="7">
    <location>
        <begin position="526"/>
        <end position="547"/>
    </location>
</feature>
<evidence type="ECO:0000256" key="4">
    <source>
        <dbReference type="ARBA" id="ARBA00022989"/>
    </source>
</evidence>
<feature type="transmembrane region" description="Helical" evidence="7">
    <location>
        <begin position="258"/>
        <end position="276"/>
    </location>
</feature>
<dbReference type="AlphaFoldDB" id="A0A2K8KA68"/>
<dbReference type="PRINTS" id="PR01435">
    <property type="entry name" value="NPOXDRDTASE5"/>
</dbReference>
<feature type="transmembrane region" description="Helical" evidence="7">
    <location>
        <begin position="141"/>
        <end position="160"/>
    </location>
</feature>
<dbReference type="EMBL" id="CP024899">
    <property type="protein sequence ID" value="ATX66324.1"/>
    <property type="molecule type" value="Genomic_DNA"/>
</dbReference>
<evidence type="ECO:0000313" key="10">
    <source>
        <dbReference type="EMBL" id="ATX66324.1"/>
    </source>
</evidence>
<dbReference type="InterPro" id="IPR018393">
    <property type="entry name" value="NADHpl_OxRdtase_5_subgr"/>
</dbReference>